<dbReference type="RefSeq" id="WP_145280411.1">
    <property type="nucleotide sequence ID" value="NZ_CP036291.1"/>
</dbReference>
<evidence type="ECO:0008006" key="3">
    <source>
        <dbReference type="Google" id="ProtNLM"/>
    </source>
</evidence>
<protein>
    <recommendedName>
        <fullName evidence="3">DUF2251 domain-containing protein</fullName>
    </recommendedName>
</protein>
<dbReference type="InterPro" id="IPR014449">
    <property type="entry name" value="UCP007050_HI0931"/>
</dbReference>
<dbReference type="Pfam" id="PF10008">
    <property type="entry name" value="DUF2251"/>
    <property type="match status" value="1"/>
</dbReference>
<dbReference type="AlphaFoldDB" id="A0A518D5U0"/>
<reference evidence="1 2" key="1">
    <citation type="submission" date="2019-02" db="EMBL/GenBank/DDBJ databases">
        <title>Deep-cultivation of Planctomycetes and their phenomic and genomic characterization uncovers novel biology.</title>
        <authorList>
            <person name="Wiegand S."/>
            <person name="Jogler M."/>
            <person name="Boedeker C."/>
            <person name="Pinto D."/>
            <person name="Vollmers J."/>
            <person name="Rivas-Marin E."/>
            <person name="Kohn T."/>
            <person name="Peeters S.H."/>
            <person name="Heuer A."/>
            <person name="Rast P."/>
            <person name="Oberbeckmann S."/>
            <person name="Bunk B."/>
            <person name="Jeske O."/>
            <person name="Meyerdierks A."/>
            <person name="Storesund J.E."/>
            <person name="Kallscheuer N."/>
            <person name="Luecker S."/>
            <person name="Lage O.M."/>
            <person name="Pohl T."/>
            <person name="Merkel B.J."/>
            <person name="Hornburger P."/>
            <person name="Mueller R.-W."/>
            <person name="Bruemmer F."/>
            <person name="Labrenz M."/>
            <person name="Spormann A.M."/>
            <person name="Op den Camp H."/>
            <person name="Overmann J."/>
            <person name="Amann R."/>
            <person name="Jetten M.S.M."/>
            <person name="Mascher T."/>
            <person name="Medema M.H."/>
            <person name="Devos D.P."/>
            <person name="Kaster A.-K."/>
            <person name="Ovreas L."/>
            <person name="Rohde M."/>
            <person name="Galperin M.Y."/>
            <person name="Jogler C."/>
        </authorList>
    </citation>
    <scope>NUCLEOTIDE SEQUENCE [LARGE SCALE GENOMIC DNA]</scope>
    <source>
        <strain evidence="1 2">Pla175</strain>
    </source>
</reference>
<sequence>MAELVADATITVGQLVVVEGQAPNSHYGAVFEDDGITGYFYGLDFSQQEQPIVDARQIYNVDQVTDRSIPSVVQIAFSADGLKAALIINKYPHAIIDFAARRSYCRTGFPRPSDKWSAHGAEWDDSAVELLR</sequence>
<dbReference type="EMBL" id="CP036291">
    <property type="protein sequence ID" value="QDU86829.1"/>
    <property type="molecule type" value="Genomic_DNA"/>
</dbReference>
<evidence type="ECO:0000313" key="2">
    <source>
        <dbReference type="Proteomes" id="UP000317429"/>
    </source>
</evidence>
<name>A0A518D5U0_9BACT</name>
<keyword evidence="2" id="KW-1185">Reference proteome</keyword>
<gene>
    <name evidence="1" type="ORF">Pla175_01820</name>
</gene>
<dbReference type="KEGG" id="pnd:Pla175_01820"/>
<evidence type="ECO:0000313" key="1">
    <source>
        <dbReference type="EMBL" id="QDU86829.1"/>
    </source>
</evidence>
<accession>A0A518D5U0</accession>
<organism evidence="1 2">
    <name type="scientific">Pirellulimonas nuda</name>
    <dbReference type="NCBI Taxonomy" id="2528009"/>
    <lineage>
        <taxon>Bacteria</taxon>
        <taxon>Pseudomonadati</taxon>
        <taxon>Planctomycetota</taxon>
        <taxon>Planctomycetia</taxon>
        <taxon>Pirellulales</taxon>
        <taxon>Lacipirellulaceae</taxon>
        <taxon>Pirellulimonas</taxon>
    </lineage>
</organism>
<dbReference type="OrthoDB" id="5679620at2"/>
<proteinExistence type="predicted"/>
<dbReference type="Proteomes" id="UP000317429">
    <property type="component" value="Chromosome"/>
</dbReference>